<evidence type="ECO:0000256" key="1">
    <source>
        <dbReference type="ARBA" id="ARBA00004141"/>
    </source>
</evidence>
<feature type="transmembrane region" description="Helical" evidence="6">
    <location>
        <begin position="205"/>
        <end position="228"/>
    </location>
</feature>
<accession>A0ABP5F003</accession>
<feature type="transmembrane region" description="Helical" evidence="6">
    <location>
        <begin position="128"/>
        <end position="149"/>
    </location>
</feature>
<evidence type="ECO:0000256" key="6">
    <source>
        <dbReference type="SAM" id="Phobius"/>
    </source>
</evidence>
<evidence type="ECO:0000256" key="3">
    <source>
        <dbReference type="ARBA" id="ARBA00022989"/>
    </source>
</evidence>
<gene>
    <name evidence="7" type="ORF">GCM10009755_25730</name>
</gene>
<keyword evidence="3 6" id="KW-1133">Transmembrane helix</keyword>
<dbReference type="EMBL" id="BAAANO010000027">
    <property type="protein sequence ID" value="GAA2012959.1"/>
    <property type="molecule type" value="Genomic_DNA"/>
</dbReference>
<keyword evidence="4 6" id="KW-0472">Membrane</keyword>
<proteinExistence type="predicted"/>
<evidence type="ECO:0000256" key="2">
    <source>
        <dbReference type="ARBA" id="ARBA00022692"/>
    </source>
</evidence>
<dbReference type="Pfam" id="PF09685">
    <property type="entry name" value="MamF_MmsF"/>
    <property type="match status" value="1"/>
</dbReference>
<protein>
    <recommendedName>
        <fullName evidence="9">DUF4870 domain-containing protein</fullName>
    </recommendedName>
</protein>
<sequence length="243" mass="25684">MSNDYPGYGANDGPGPHSSGPYGQGEYNAGHHGSGQYGQGEYGAGPYGHGQPSRSQPIQGQPIPGQYGQPQYGGPAAGAPMPNGAAPMPSGSLRAGVPLRAPHPPEAYGAGSEVYWQADSNERNMGGVFYLVSAFLAGFIMPIIGLSMYKDSSPFVREHSRQLLNMWLTFFVLFIAYLVVWGTLVGIVAATAASEDAILWVGPPGAVLAYLFPLVVLIVQIVGCVKAFSGKGFHPWSIPFVRR</sequence>
<name>A0ABP5F003_9MICO</name>
<feature type="transmembrane region" description="Helical" evidence="6">
    <location>
        <begin position="170"/>
        <end position="193"/>
    </location>
</feature>
<comment type="caution">
    <text evidence="7">The sequence shown here is derived from an EMBL/GenBank/DDBJ whole genome shotgun (WGS) entry which is preliminary data.</text>
</comment>
<evidence type="ECO:0000313" key="8">
    <source>
        <dbReference type="Proteomes" id="UP001500755"/>
    </source>
</evidence>
<keyword evidence="2 6" id="KW-0812">Transmembrane</keyword>
<feature type="region of interest" description="Disordered" evidence="5">
    <location>
        <begin position="1"/>
        <end position="100"/>
    </location>
</feature>
<feature type="compositionally biased region" description="Low complexity" evidence="5">
    <location>
        <begin position="50"/>
        <end position="91"/>
    </location>
</feature>
<evidence type="ECO:0000256" key="4">
    <source>
        <dbReference type="ARBA" id="ARBA00023136"/>
    </source>
</evidence>
<comment type="subcellular location">
    <subcellularLocation>
        <location evidence="1">Membrane</location>
        <topology evidence="1">Multi-pass membrane protein</topology>
    </subcellularLocation>
</comment>
<reference evidence="8" key="1">
    <citation type="journal article" date="2019" name="Int. J. Syst. Evol. Microbiol.">
        <title>The Global Catalogue of Microorganisms (GCM) 10K type strain sequencing project: providing services to taxonomists for standard genome sequencing and annotation.</title>
        <authorList>
            <consortium name="The Broad Institute Genomics Platform"/>
            <consortium name="The Broad Institute Genome Sequencing Center for Infectious Disease"/>
            <person name="Wu L."/>
            <person name="Ma J."/>
        </authorList>
    </citation>
    <scope>NUCLEOTIDE SEQUENCE [LARGE SCALE GENOMIC DNA]</scope>
    <source>
        <strain evidence="8">JCM 14546</strain>
    </source>
</reference>
<evidence type="ECO:0000256" key="5">
    <source>
        <dbReference type="SAM" id="MobiDB-lite"/>
    </source>
</evidence>
<organism evidence="7 8">
    <name type="scientific">Brevibacterium samyangense</name>
    <dbReference type="NCBI Taxonomy" id="366888"/>
    <lineage>
        <taxon>Bacteria</taxon>
        <taxon>Bacillati</taxon>
        <taxon>Actinomycetota</taxon>
        <taxon>Actinomycetes</taxon>
        <taxon>Micrococcales</taxon>
        <taxon>Brevibacteriaceae</taxon>
        <taxon>Brevibacterium</taxon>
    </lineage>
</organism>
<keyword evidence="8" id="KW-1185">Reference proteome</keyword>
<dbReference type="Proteomes" id="UP001500755">
    <property type="component" value="Unassembled WGS sequence"/>
</dbReference>
<evidence type="ECO:0000313" key="7">
    <source>
        <dbReference type="EMBL" id="GAA2012959.1"/>
    </source>
</evidence>
<feature type="compositionally biased region" description="Gly residues" evidence="5">
    <location>
        <begin position="32"/>
        <end position="48"/>
    </location>
</feature>
<dbReference type="RefSeq" id="WP_344310302.1">
    <property type="nucleotide sequence ID" value="NZ_BAAANO010000027.1"/>
</dbReference>
<evidence type="ECO:0008006" key="9">
    <source>
        <dbReference type="Google" id="ProtNLM"/>
    </source>
</evidence>
<dbReference type="InterPro" id="IPR019109">
    <property type="entry name" value="MamF_MmsF"/>
</dbReference>